<dbReference type="RefSeq" id="WP_187519529.1">
    <property type="nucleotide sequence ID" value="NZ_JACONV010000018.1"/>
</dbReference>
<dbReference type="Proteomes" id="UP000660131">
    <property type="component" value="Unassembled WGS sequence"/>
</dbReference>
<comment type="caution">
    <text evidence="1">The sequence shown here is derived from an EMBL/GenBank/DDBJ whole genome shotgun (WGS) entry which is preliminary data.</text>
</comment>
<organism evidence="1 2">
    <name type="scientific">Pseudomonas triticifolii</name>
    <dbReference type="NCBI Taxonomy" id="2762592"/>
    <lineage>
        <taxon>Bacteria</taxon>
        <taxon>Pseudomonadati</taxon>
        <taxon>Pseudomonadota</taxon>
        <taxon>Gammaproteobacteria</taxon>
        <taxon>Pseudomonadales</taxon>
        <taxon>Pseudomonadaceae</taxon>
        <taxon>Pseudomonas</taxon>
    </lineage>
</organism>
<gene>
    <name evidence="1" type="ORF">H8S56_19395</name>
</gene>
<proteinExistence type="predicted"/>
<protein>
    <recommendedName>
        <fullName evidence="3">Abortive infection protein-like C-terminal domain-containing protein</fullName>
    </recommendedName>
</protein>
<evidence type="ECO:0000313" key="2">
    <source>
        <dbReference type="Proteomes" id="UP000660131"/>
    </source>
</evidence>
<reference evidence="1 2" key="1">
    <citation type="submission" date="2020-08" db="EMBL/GenBank/DDBJ databases">
        <title>Putative novel bacterial strains isolated from necrotic wheat leaf tissues caused by Xanthomonas translucens.</title>
        <authorList>
            <person name="Tambong J.T."/>
        </authorList>
    </citation>
    <scope>NUCLEOTIDE SEQUENCE [LARGE SCALE GENOMIC DNA]</scope>
    <source>
        <strain evidence="1 2">DOAB 1067</strain>
    </source>
</reference>
<name>A0ABR7BJ35_9PSED</name>
<accession>A0ABR7BJ35</accession>
<keyword evidence="2" id="KW-1185">Reference proteome</keyword>
<dbReference type="EMBL" id="JACONV010000018">
    <property type="protein sequence ID" value="MBC3957180.1"/>
    <property type="molecule type" value="Genomic_DNA"/>
</dbReference>
<evidence type="ECO:0008006" key="3">
    <source>
        <dbReference type="Google" id="ProtNLM"/>
    </source>
</evidence>
<evidence type="ECO:0000313" key="1">
    <source>
        <dbReference type="EMBL" id="MBC3957180.1"/>
    </source>
</evidence>
<sequence length="296" mass="33474">MMNKVLTDLAIAGEKLRAERARVWEGIKAFEKILIDQAGELGFVAQSDFFSLEENFDEEGEQVGHVKGYLFFNGKRLVLYAEQVPEIYNSSGPDKHFLKDLSIHWLKRLSAPAVLHSVAAALTERMQADVEDTRKVAEDLSRYLTIQTARTDEDISSELSDDQALLDLWIDCHSTRRTRPGDSIRSGSLLLESTFKRCLKKLGHIEYENYNLSDSIRELNMIFKNRGLHETYTGQVLSAAVSACNKIAFTRNKVASVHGHDENFVPPTQELALLMSHMSGSISVYVRRQIELVINI</sequence>